<protein>
    <submittedName>
        <fullName evidence="2">Transmembrane protein</fullName>
    </submittedName>
</protein>
<dbReference type="Proteomes" id="UP000095287">
    <property type="component" value="Unplaced"/>
</dbReference>
<dbReference type="WBParaSite" id="L893_g21250.t1">
    <property type="protein sequence ID" value="L893_g21250.t1"/>
    <property type="gene ID" value="L893_g21250"/>
</dbReference>
<evidence type="ECO:0000313" key="2">
    <source>
        <dbReference type="WBParaSite" id="L893_g21250.t1"/>
    </source>
</evidence>
<organism evidence="1 2">
    <name type="scientific">Steinernema glaseri</name>
    <dbReference type="NCBI Taxonomy" id="37863"/>
    <lineage>
        <taxon>Eukaryota</taxon>
        <taxon>Metazoa</taxon>
        <taxon>Ecdysozoa</taxon>
        <taxon>Nematoda</taxon>
        <taxon>Chromadorea</taxon>
        <taxon>Rhabditida</taxon>
        <taxon>Tylenchina</taxon>
        <taxon>Panagrolaimomorpha</taxon>
        <taxon>Strongyloidoidea</taxon>
        <taxon>Steinernematidae</taxon>
        <taxon>Steinernema</taxon>
    </lineage>
</organism>
<evidence type="ECO:0000313" key="1">
    <source>
        <dbReference type="Proteomes" id="UP000095287"/>
    </source>
</evidence>
<sequence>MNPLDICKQPPRAHQLTDDSFRAPFSARNWSDGSSPSNHDTDGDDPSHSCSPKCCHLAEAAAEVVKGRKRIFALPYTRKTMLRSGGTITKGLSSNGPSGHSAGVLCLLYGLFIVTVWRRPLMAFCPLRHRPSPFSAHKECDGNSAERSLSGGEPRVYRLPTIYRRRKADGYPLRYRMPYAEHKVRCCCRWSLRLNYVQAYVADRATQGFLAIFSRGRLVVSSYYANAVPQFLSNETLPDR</sequence>
<accession>A0A1I7Z044</accession>
<dbReference type="AlphaFoldDB" id="A0A1I7Z044"/>
<proteinExistence type="predicted"/>
<name>A0A1I7Z044_9BILA</name>
<keyword evidence="1" id="KW-1185">Reference proteome</keyword>
<reference evidence="2" key="1">
    <citation type="submission" date="2016-11" db="UniProtKB">
        <authorList>
            <consortium name="WormBaseParasite"/>
        </authorList>
    </citation>
    <scope>IDENTIFICATION</scope>
</reference>